<organism evidence="1 2">
    <name type="scientific">Streptomyces litmocidini</name>
    <dbReference type="NCBI Taxonomy" id="67318"/>
    <lineage>
        <taxon>Bacteria</taxon>
        <taxon>Bacillati</taxon>
        <taxon>Actinomycetota</taxon>
        <taxon>Actinomycetes</taxon>
        <taxon>Kitasatosporales</taxon>
        <taxon>Streptomycetaceae</taxon>
        <taxon>Streptomyces</taxon>
    </lineage>
</organism>
<dbReference type="RefSeq" id="WP_398709155.1">
    <property type="nucleotide sequence ID" value="NZ_JBIRUI010000005.1"/>
</dbReference>
<dbReference type="Pfam" id="PF08974">
    <property type="entry name" value="DUF1877"/>
    <property type="match status" value="1"/>
</dbReference>
<protein>
    <submittedName>
        <fullName evidence="1">DUF1877 family protein</fullName>
    </submittedName>
</protein>
<accession>A0ABW7U4T3</accession>
<reference evidence="1 2" key="1">
    <citation type="submission" date="2024-10" db="EMBL/GenBank/DDBJ databases">
        <title>The Natural Products Discovery Center: Release of the First 8490 Sequenced Strains for Exploring Actinobacteria Biosynthetic Diversity.</title>
        <authorList>
            <person name="Kalkreuter E."/>
            <person name="Kautsar S.A."/>
            <person name="Yang D."/>
            <person name="Bader C.D."/>
            <person name="Teijaro C.N."/>
            <person name="Fluegel L."/>
            <person name="Davis C.M."/>
            <person name="Simpson J.R."/>
            <person name="Lauterbach L."/>
            <person name="Steele A.D."/>
            <person name="Gui C."/>
            <person name="Meng S."/>
            <person name="Li G."/>
            <person name="Viehrig K."/>
            <person name="Ye F."/>
            <person name="Su P."/>
            <person name="Kiefer A.F."/>
            <person name="Nichols A."/>
            <person name="Cepeda A.J."/>
            <person name="Yan W."/>
            <person name="Fan B."/>
            <person name="Jiang Y."/>
            <person name="Adhikari A."/>
            <person name="Zheng C.-J."/>
            <person name="Schuster L."/>
            <person name="Cowan T.M."/>
            <person name="Smanski M.J."/>
            <person name="Chevrette M.G."/>
            <person name="De Carvalho L.P.S."/>
            <person name="Shen B."/>
        </authorList>
    </citation>
    <scope>NUCLEOTIDE SEQUENCE [LARGE SCALE GENOMIC DNA]</scope>
    <source>
        <strain evidence="1 2">NPDC020602</strain>
    </source>
</reference>
<evidence type="ECO:0000313" key="1">
    <source>
        <dbReference type="EMBL" id="MFI1714635.1"/>
    </source>
</evidence>
<proteinExistence type="predicted"/>
<keyword evidence="2" id="KW-1185">Reference proteome</keyword>
<name>A0ABW7U4T3_9ACTN</name>
<dbReference type="Gene3D" id="3.40.1760.10">
    <property type="entry name" value="YfbM-like super family"/>
    <property type="match status" value="1"/>
</dbReference>
<dbReference type="SUPFAM" id="SSF111069">
    <property type="entry name" value="Hypothetical protein yfbM"/>
    <property type="match status" value="1"/>
</dbReference>
<dbReference type="EMBL" id="JBIRUI010000005">
    <property type="protein sequence ID" value="MFI1714635.1"/>
    <property type="molecule type" value="Genomic_DNA"/>
</dbReference>
<dbReference type="InterPro" id="IPR035944">
    <property type="entry name" value="YfbM-like_sf"/>
</dbReference>
<dbReference type="InterPro" id="IPR015068">
    <property type="entry name" value="DUF1877"/>
</dbReference>
<evidence type="ECO:0000313" key="2">
    <source>
        <dbReference type="Proteomes" id="UP001611339"/>
    </source>
</evidence>
<gene>
    <name evidence="1" type="ORF">ACH407_13825</name>
</gene>
<dbReference type="Proteomes" id="UP001611339">
    <property type="component" value="Unassembled WGS sequence"/>
</dbReference>
<sequence>MSIHVHFRAVAVSEIQEDHTWLAAYLAKAWDDHADECAAGIATSIPKVWHFVEDLYAAAADLVGRGAGEPWTLPIHGGRPVAHGAGADLHDPPMIFMDPPEVARAADFLTAVSFDALWNVAGGRLGGAGPQEALSKEEYLEHHESLRSFYARAASSGHAVVKVVWA</sequence>
<comment type="caution">
    <text evidence="1">The sequence shown here is derived from an EMBL/GenBank/DDBJ whole genome shotgun (WGS) entry which is preliminary data.</text>
</comment>